<dbReference type="AlphaFoldDB" id="A0A0X3P097"/>
<dbReference type="Pfam" id="PF03020">
    <property type="entry name" value="LEM"/>
    <property type="match status" value="1"/>
</dbReference>
<keyword evidence="1" id="KW-0812">Transmembrane</keyword>
<name>A0A0X3P097_SCHSO</name>
<dbReference type="Gene3D" id="1.10.720.40">
    <property type="match status" value="1"/>
</dbReference>
<dbReference type="InterPro" id="IPR011015">
    <property type="entry name" value="LEM/LEM-like_dom_sf"/>
</dbReference>
<sequence>MSRDVDYVIGLSDDDLRSRLIDFGCTAPPITSDTVRRLLRKKLLKFVNDKAVLPEEEQKFSDTETDDPDVPTAADELRHRSAVRGPKEVDHITGSKGPSMSRVLFLIFFICINLSLAAVIFFRNWFT</sequence>
<feature type="transmembrane region" description="Helical" evidence="1">
    <location>
        <begin position="103"/>
        <end position="126"/>
    </location>
</feature>
<keyword evidence="1" id="KW-1133">Transmembrane helix</keyword>
<proteinExistence type="predicted"/>
<organism evidence="3">
    <name type="scientific">Schistocephalus solidus</name>
    <name type="common">Tapeworm</name>
    <dbReference type="NCBI Taxonomy" id="70667"/>
    <lineage>
        <taxon>Eukaryota</taxon>
        <taxon>Metazoa</taxon>
        <taxon>Spiralia</taxon>
        <taxon>Lophotrochozoa</taxon>
        <taxon>Platyhelminthes</taxon>
        <taxon>Cestoda</taxon>
        <taxon>Eucestoda</taxon>
        <taxon>Diphyllobothriidea</taxon>
        <taxon>Diphyllobothriidae</taxon>
        <taxon>Schistocephalus</taxon>
    </lineage>
</organism>
<keyword evidence="1" id="KW-0472">Membrane</keyword>
<dbReference type="PROSITE" id="PS50954">
    <property type="entry name" value="LEM"/>
    <property type="match status" value="1"/>
</dbReference>
<feature type="domain" description="LEM" evidence="2">
    <location>
        <begin position="5"/>
        <end position="50"/>
    </location>
</feature>
<accession>A0A0X3P097</accession>
<dbReference type="EMBL" id="GEEE01022669">
    <property type="protein sequence ID" value="JAP40556.1"/>
    <property type="molecule type" value="Transcribed_RNA"/>
</dbReference>
<reference evidence="3" key="1">
    <citation type="submission" date="2016-01" db="EMBL/GenBank/DDBJ databases">
        <title>Reference transcriptome for the parasite Schistocephalus solidus: insights into the molecular evolution of parasitism.</title>
        <authorList>
            <person name="Hebert F.O."/>
            <person name="Grambauer S."/>
            <person name="Barber I."/>
            <person name="Landry C.R."/>
            <person name="Aubin-Horth N."/>
        </authorList>
    </citation>
    <scope>NUCLEOTIDE SEQUENCE</scope>
</reference>
<evidence type="ECO:0000256" key="1">
    <source>
        <dbReference type="SAM" id="Phobius"/>
    </source>
</evidence>
<evidence type="ECO:0000259" key="2">
    <source>
        <dbReference type="PROSITE" id="PS50954"/>
    </source>
</evidence>
<evidence type="ECO:0000313" key="3">
    <source>
        <dbReference type="EMBL" id="JAP40556.1"/>
    </source>
</evidence>
<dbReference type="InterPro" id="IPR003887">
    <property type="entry name" value="LEM_dom"/>
</dbReference>
<dbReference type="SUPFAM" id="SSF63451">
    <property type="entry name" value="LEM domain"/>
    <property type="match status" value="1"/>
</dbReference>
<gene>
    <name evidence="3" type="ORF">TR119862</name>
</gene>
<protein>
    <submittedName>
        <fullName evidence="3">LEM domain</fullName>
    </submittedName>
</protein>